<keyword evidence="7" id="KW-1185">Reference proteome</keyword>
<dbReference type="PANTHER" id="PTHR30055:SF234">
    <property type="entry name" value="HTH-TYPE TRANSCRIPTIONAL REGULATOR BETI"/>
    <property type="match status" value="1"/>
</dbReference>
<dbReference type="Proteomes" id="UP001292182">
    <property type="component" value="Unassembled WGS sequence"/>
</dbReference>
<keyword evidence="3" id="KW-0804">Transcription</keyword>
<feature type="domain" description="HTH tetR-type" evidence="5">
    <location>
        <begin position="9"/>
        <end position="69"/>
    </location>
</feature>
<name>A0ABU5LTI1_9SPHN</name>
<sequence>MDRRTRKRLATRQAISDVATRLFMDRGFDQVTIDEIANAADVGRMTVFNHFPRKEDMFFDREEEARNLAFDTIRSRPSGTSPIEALGALAHQMIEQPSEAFPLFEHTQAFVETALASETLKARGRQMRDHFVQDLAALFQEEHHDGDDNALAHLAAGLIASAWSTAFLRAHAELSRTGDVQAAKRVFLVIIDRGVTGTLAALEGTPLIGTA</sequence>
<dbReference type="PANTHER" id="PTHR30055">
    <property type="entry name" value="HTH-TYPE TRANSCRIPTIONAL REGULATOR RUTR"/>
    <property type="match status" value="1"/>
</dbReference>
<dbReference type="RefSeq" id="WP_219019633.1">
    <property type="nucleotide sequence ID" value="NZ_CP079203.1"/>
</dbReference>
<keyword evidence="1" id="KW-0805">Transcription regulation</keyword>
<evidence type="ECO:0000259" key="5">
    <source>
        <dbReference type="PROSITE" id="PS50977"/>
    </source>
</evidence>
<dbReference type="InterPro" id="IPR050109">
    <property type="entry name" value="HTH-type_TetR-like_transc_reg"/>
</dbReference>
<reference evidence="7" key="1">
    <citation type="submission" date="2023-07" db="EMBL/GenBank/DDBJ databases">
        <title>Whole genome sequence analysis of rice epiphytic Sphingomonas sanguinis OsEp_Plm_15B2.</title>
        <authorList>
            <person name="Sahu K.P."/>
            <person name="Asharani P."/>
            <person name="Reddy B."/>
            <person name="Kumar A."/>
        </authorList>
    </citation>
    <scope>NUCLEOTIDE SEQUENCE [LARGE SCALE GENOMIC DNA]</scope>
    <source>
        <strain evidence="7">OsEp_Plm_15B2</strain>
    </source>
</reference>
<keyword evidence="2 4" id="KW-0238">DNA-binding</keyword>
<accession>A0ABU5LTI1</accession>
<evidence type="ECO:0000256" key="2">
    <source>
        <dbReference type="ARBA" id="ARBA00023125"/>
    </source>
</evidence>
<evidence type="ECO:0000256" key="1">
    <source>
        <dbReference type="ARBA" id="ARBA00023015"/>
    </source>
</evidence>
<evidence type="ECO:0000313" key="6">
    <source>
        <dbReference type="EMBL" id="MDZ7283245.1"/>
    </source>
</evidence>
<dbReference type="EMBL" id="JAOBTW010000017">
    <property type="protein sequence ID" value="MDZ7283245.1"/>
    <property type="molecule type" value="Genomic_DNA"/>
</dbReference>
<proteinExistence type="predicted"/>
<feature type="DNA-binding region" description="H-T-H motif" evidence="4">
    <location>
        <begin position="32"/>
        <end position="51"/>
    </location>
</feature>
<protein>
    <submittedName>
        <fullName evidence="6">TetR/AcrR family transcriptional regulator</fullName>
    </submittedName>
</protein>
<evidence type="ECO:0000256" key="3">
    <source>
        <dbReference type="ARBA" id="ARBA00023163"/>
    </source>
</evidence>
<dbReference type="InterPro" id="IPR001647">
    <property type="entry name" value="HTH_TetR"/>
</dbReference>
<gene>
    <name evidence="6" type="ORF">N4G62_14555</name>
</gene>
<evidence type="ECO:0000256" key="4">
    <source>
        <dbReference type="PROSITE-ProRule" id="PRU00335"/>
    </source>
</evidence>
<evidence type="ECO:0000313" key="7">
    <source>
        <dbReference type="Proteomes" id="UP001292182"/>
    </source>
</evidence>
<dbReference type="PROSITE" id="PS50977">
    <property type="entry name" value="HTH_TETR_2"/>
    <property type="match status" value="1"/>
</dbReference>
<dbReference type="Pfam" id="PF00440">
    <property type="entry name" value="TetR_N"/>
    <property type="match status" value="1"/>
</dbReference>
<comment type="caution">
    <text evidence="6">The sequence shown here is derived from an EMBL/GenBank/DDBJ whole genome shotgun (WGS) entry which is preliminary data.</text>
</comment>
<organism evidence="6 7">
    <name type="scientific">Sphingomonas sanguinis</name>
    <dbReference type="NCBI Taxonomy" id="33051"/>
    <lineage>
        <taxon>Bacteria</taxon>
        <taxon>Pseudomonadati</taxon>
        <taxon>Pseudomonadota</taxon>
        <taxon>Alphaproteobacteria</taxon>
        <taxon>Sphingomonadales</taxon>
        <taxon>Sphingomonadaceae</taxon>
        <taxon>Sphingomonas</taxon>
    </lineage>
</organism>